<proteinExistence type="predicted"/>
<dbReference type="AlphaFoldDB" id="A0A3D2SBG0"/>
<evidence type="ECO:0008006" key="3">
    <source>
        <dbReference type="Google" id="ProtNLM"/>
    </source>
</evidence>
<evidence type="ECO:0000313" key="1">
    <source>
        <dbReference type="EMBL" id="HCK23602.1"/>
    </source>
</evidence>
<sequence>MKGLMQISTATGLFLCILCGCGGSSTSEGSENATTIIENNGKDSAFFDYSDTSSYTCVPLETKGGGLIGGYDKVLVNDSLICVVDRERSNSIIIFDRQGKFRAKISAQGRGPGEYTKIGDALLCNDNIIVYDRLSRRMLFYNIDGQHIKSIHSERYRGIPFVALEEDMYAFYMAGVHDYGDNAEVILTNAKGDLLHKKYIPRKTITDARGRFGLPNYFGQNSTGVYFIPVFEDVMYQLNEKGIEPVFDFGIKDYMLSFNDISDNKGPLELKEKYSYFSNFHITDSGTFVCEVWKGSDIIVSICGNIHSKKLVTWQGDTPPLGQYKDKFVTAVPPSFVAKYRPEVANNDDNNYVVIFYDFDRYVK</sequence>
<comment type="caution">
    <text evidence="1">The sequence shown here is derived from an EMBL/GenBank/DDBJ whole genome shotgun (WGS) entry which is preliminary data.</text>
</comment>
<dbReference type="PROSITE" id="PS51257">
    <property type="entry name" value="PROKAR_LIPOPROTEIN"/>
    <property type="match status" value="1"/>
</dbReference>
<dbReference type="EMBL" id="DPVG01000081">
    <property type="protein sequence ID" value="HCK23602.1"/>
    <property type="molecule type" value="Genomic_DNA"/>
</dbReference>
<protein>
    <recommendedName>
        <fullName evidence="3">6-bladed beta-propeller</fullName>
    </recommendedName>
</protein>
<dbReference type="InterPro" id="IPR011042">
    <property type="entry name" value="6-blade_b-propeller_TolB-like"/>
</dbReference>
<reference evidence="1 2" key="1">
    <citation type="journal article" date="2018" name="Nat. Biotechnol.">
        <title>A standardized bacterial taxonomy based on genome phylogeny substantially revises the tree of life.</title>
        <authorList>
            <person name="Parks D.H."/>
            <person name="Chuvochina M."/>
            <person name="Waite D.W."/>
            <person name="Rinke C."/>
            <person name="Skarshewski A."/>
            <person name="Chaumeil P.A."/>
            <person name="Hugenholtz P."/>
        </authorList>
    </citation>
    <scope>NUCLEOTIDE SEQUENCE [LARGE SCALE GENOMIC DNA]</scope>
    <source>
        <strain evidence="1">UBA9667</strain>
    </source>
</reference>
<name>A0A3D2SBG0_9BACE</name>
<dbReference type="Pfam" id="PF17170">
    <property type="entry name" value="DUF5128"/>
    <property type="match status" value="1"/>
</dbReference>
<organism evidence="1 2">
    <name type="scientific">Bacteroides graminisolvens</name>
    <dbReference type="NCBI Taxonomy" id="477666"/>
    <lineage>
        <taxon>Bacteria</taxon>
        <taxon>Pseudomonadati</taxon>
        <taxon>Bacteroidota</taxon>
        <taxon>Bacteroidia</taxon>
        <taxon>Bacteroidales</taxon>
        <taxon>Bacteroidaceae</taxon>
        <taxon>Bacteroides</taxon>
    </lineage>
</organism>
<accession>A0A3D2SBG0</accession>
<dbReference type="Gene3D" id="2.120.10.30">
    <property type="entry name" value="TolB, C-terminal domain"/>
    <property type="match status" value="1"/>
</dbReference>
<gene>
    <name evidence="1" type="ORF">DHW31_02280</name>
</gene>
<evidence type="ECO:0000313" key="2">
    <source>
        <dbReference type="Proteomes" id="UP000263098"/>
    </source>
</evidence>
<dbReference type="Proteomes" id="UP000263098">
    <property type="component" value="Unassembled WGS sequence"/>
</dbReference>